<dbReference type="InterPro" id="IPR036869">
    <property type="entry name" value="J_dom_sf"/>
</dbReference>
<organism evidence="4 5">
    <name type="scientific">Pseudanabaena galeata UHCC 0370</name>
    <dbReference type="NCBI Taxonomy" id="3110310"/>
    <lineage>
        <taxon>Bacteria</taxon>
        <taxon>Bacillati</taxon>
        <taxon>Cyanobacteriota</taxon>
        <taxon>Cyanophyceae</taxon>
        <taxon>Pseudanabaenales</taxon>
        <taxon>Pseudanabaenaceae</taxon>
        <taxon>Pseudanabaena</taxon>
    </lineage>
</organism>
<dbReference type="Pfam" id="PF00226">
    <property type="entry name" value="DnaJ"/>
    <property type="match status" value="1"/>
</dbReference>
<keyword evidence="5" id="KW-1185">Reference proteome</keyword>
<accession>A0ABU5TD61</accession>
<feature type="compositionally biased region" description="Low complexity" evidence="2">
    <location>
        <begin position="200"/>
        <end position="211"/>
    </location>
</feature>
<dbReference type="SMART" id="SM00271">
    <property type="entry name" value="DnaJ"/>
    <property type="match status" value="1"/>
</dbReference>
<dbReference type="EMBL" id="JAYGIE010000002">
    <property type="protein sequence ID" value="MEA5476145.1"/>
    <property type="molecule type" value="Genomic_DNA"/>
</dbReference>
<dbReference type="PROSITE" id="PS50005">
    <property type="entry name" value="TPR"/>
    <property type="match status" value="1"/>
</dbReference>
<evidence type="ECO:0000313" key="4">
    <source>
        <dbReference type="EMBL" id="MEA5476145.1"/>
    </source>
</evidence>
<protein>
    <submittedName>
        <fullName evidence="4">DnaJ domain-containing protein</fullName>
    </submittedName>
</protein>
<evidence type="ECO:0000256" key="2">
    <source>
        <dbReference type="SAM" id="MobiDB-lite"/>
    </source>
</evidence>
<name>A0ABU5TD61_9CYAN</name>
<evidence type="ECO:0000256" key="1">
    <source>
        <dbReference type="PROSITE-ProRule" id="PRU00339"/>
    </source>
</evidence>
<dbReference type="SUPFAM" id="SSF48452">
    <property type="entry name" value="TPR-like"/>
    <property type="match status" value="1"/>
</dbReference>
<evidence type="ECO:0000313" key="5">
    <source>
        <dbReference type="Proteomes" id="UP001301388"/>
    </source>
</evidence>
<evidence type="ECO:0000259" key="3">
    <source>
        <dbReference type="PROSITE" id="PS50076"/>
    </source>
</evidence>
<dbReference type="Gene3D" id="1.25.40.10">
    <property type="entry name" value="Tetratricopeptide repeat domain"/>
    <property type="match status" value="1"/>
</dbReference>
<dbReference type="Gene3D" id="1.10.287.110">
    <property type="entry name" value="DnaJ domain"/>
    <property type="match status" value="1"/>
</dbReference>
<dbReference type="Proteomes" id="UP001301388">
    <property type="component" value="Unassembled WGS sequence"/>
</dbReference>
<feature type="region of interest" description="Disordered" evidence="2">
    <location>
        <begin position="310"/>
        <end position="368"/>
    </location>
</feature>
<feature type="domain" description="J" evidence="3">
    <location>
        <begin position="21"/>
        <end position="91"/>
    </location>
</feature>
<keyword evidence="1" id="KW-0802">TPR repeat</keyword>
<dbReference type="SMART" id="SM00028">
    <property type="entry name" value="TPR"/>
    <property type="match status" value="2"/>
</dbReference>
<dbReference type="PROSITE" id="PS50076">
    <property type="entry name" value="DNAJ_2"/>
    <property type="match status" value="1"/>
</dbReference>
<dbReference type="InterPro" id="IPR001623">
    <property type="entry name" value="DnaJ_domain"/>
</dbReference>
<feature type="compositionally biased region" description="Polar residues" evidence="2">
    <location>
        <begin position="315"/>
        <end position="325"/>
    </location>
</feature>
<dbReference type="SUPFAM" id="SSF46565">
    <property type="entry name" value="Chaperone J-domain"/>
    <property type="match status" value="1"/>
</dbReference>
<dbReference type="RefSeq" id="WP_323259071.1">
    <property type="nucleotide sequence ID" value="NZ_JAYGIE010000002.1"/>
</dbReference>
<reference evidence="4 5" key="1">
    <citation type="submission" date="2023-12" db="EMBL/GenBank/DDBJ databases">
        <title>Baltic Sea Cyanobacteria.</title>
        <authorList>
            <person name="Delbaje E."/>
            <person name="Fewer D.P."/>
            <person name="Shishido T.K."/>
        </authorList>
    </citation>
    <scope>NUCLEOTIDE SEQUENCE [LARGE SCALE GENOMIC DNA]</scope>
    <source>
        <strain evidence="4 5">UHCC 0370</strain>
    </source>
</reference>
<dbReference type="InterPro" id="IPR019734">
    <property type="entry name" value="TPR_rpt"/>
</dbReference>
<proteinExistence type="predicted"/>
<gene>
    <name evidence="4" type="ORF">VB774_00795</name>
</gene>
<comment type="caution">
    <text evidence="4">The sequence shown here is derived from an EMBL/GenBank/DDBJ whole genome shotgun (WGS) entry which is preliminary data.</text>
</comment>
<sequence>MNQPKSQFIRVDRGISQFNHDYYAALGLPIISSPVYIRHVYVSIARILHPDVYGFSSEEKEIATQYLAKLVNPAYNVLMKEEERKAYQGIFKLLAKRLMQKSRNVPIHSAIACELMMAPNDGLYERSVSKIAQVQYQSIKTILEYTAQISELNLVYILYKEGYQYGADNVPPVLMPMSPTHPKPYVAPYYPIPAPKTSYPQPSQYKSYQPPTNRKSDPDETIIQTRIEERDTSAIADRLRICEIYISQGDWKSALKDLREILQLDKNNSKCHAMLGVVYKNVNQPQMAKVSLQRSLQINPREPLALKHIKELDNPNPSQTNTKNNSKSEPKPSPATTKKTPILPPQKRGWLSNLLGWASPDDRDDSRK</sequence>
<feature type="region of interest" description="Disordered" evidence="2">
    <location>
        <begin position="200"/>
        <end position="219"/>
    </location>
</feature>
<dbReference type="CDD" id="cd06257">
    <property type="entry name" value="DnaJ"/>
    <property type="match status" value="1"/>
</dbReference>
<dbReference type="InterPro" id="IPR011990">
    <property type="entry name" value="TPR-like_helical_dom_sf"/>
</dbReference>
<feature type="repeat" description="TPR" evidence="1">
    <location>
        <begin position="269"/>
        <end position="302"/>
    </location>
</feature>